<evidence type="ECO:0000313" key="2">
    <source>
        <dbReference type="Proteomes" id="UP001464891"/>
    </source>
</evidence>
<name>A0ABV0J9Q1_9CYAN</name>
<proteinExistence type="predicted"/>
<dbReference type="EMBL" id="JAMPKM010000006">
    <property type="protein sequence ID" value="MEP0817835.1"/>
    <property type="molecule type" value="Genomic_DNA"/>
</dbReference>
<keyword evidence="2" id="KW-1185">Reference proteome</keyword>
<accession>A0ABV0J9Q1</accession>
<dbReference type="Proteomes" id="UP001464891">
    <property type="component" value="Unassembled WGS sequence"/>
</dbReference>
<reference evidence="1 2" key="1">
    <citation type="submission" date="2022-04" db="EMBL/GenBank/DDBJ databases">
        <title>Positive selection, recombination, and allopatry shape intraspecific diversity of widespread and dominant cyanobacteria.</title>
        <authorList>
            <person name="Wei J."/>
            <person name="Shu W."/>
            <person name="Hu C."/>
        </authorList>
    </citation>
    <scope>NUCLEOTIDE SEQUENCE [LARGE SCALE GENOMIC DNA]</scope>
    <source>
        <strain evidence="1 2">GB2-A4</strain>
    </source>
</reference>
<dbReference type="RefSeq" id="WP_190434686.1">
    <property type="nucleotide sequence ID" value="NZ_JAMPKM010000006.1"/>
</dbReference>
<evidence type="ECO:0000313" key="1">
    <source>
        <dbReference type="EMBL" id="MEP0817835.1"/>
    </source>
</evidence>
<comment type="caution">
    <text evidence="1">The sequence shown here is derived from an EMBL/GenBank/DDBJ whole genome shotgun (WGS) entry which is preliminary data.</text>
</comment>
<sequence length="241" mass="27145">MEEGHLTKVDWRCHIVVRLTAPATLPGSNTSLPVGAIGKGVAEIDYKANRVAFPIPNATALFLNLSRRHYEAARVAAQTFSSGPDSHFLADEDVFSYLEEIMASVVFAYTALEAFANEEIPDDFVYTIPKSKCSEVYNKVQIERSLSLRTKLGDILPAISGMSSPKGTKVWHDFVALEELRNNIIHMKTVDREHVGYSNQSIWSKLVNEPVPYVLPFAKAIVDYFYASRQFKPHWYEQFPS</sequence>
<protein>
    <submittedName>
        <fullName evidence="1">Uncharacterized protein</fullName>
    </submittedName>
</protein>
<organism evidence="1 2">
    <name type="scientific">Trichocoleus desertorum GB2-A4</name>
    <dbReference type="NCBI Taxonomy" id="2933944"/>
    <lineage>
        <taxon>Bacteria</taxon>
        <taxon>Bacillati</taxon>
        <taxon>Cyanobacteriota</taxon>
        <taxon>Cyanophyceae</taxon>
        <taxon>Leptolyngbyales</taxon>
        <taxon>Trichocoleusaceae</taxon>
        <taxon>Trichocoleus</taxon>
    </lineage>
</organism>
<gene>
    <name evidence="1" type="ORF">NC998_12095</name>
</gene>